<dbReference type="GO" id="GO:0004181">
    <property type="term" value="F:metallocarboxypeptidase activity"/>
    <property type="evidence" value="ECO:0007669"/>
    <property type="project" value="InterPro"/>
</dbReference>
<comment type="similarity">
    <text evidence="3 17">Belongs to the peptidase M14 family.</text>
</comment>
<evidence type="ECO:0000256" key="15">
    <source>
        <dbReference type="ARBA" id="ARBA00026187"/>
    </source>
</evidence>
<gene>
    <name evidence="21" type="ORF">M231_07427</name>
</gene>
<keyword evidence="19" id="KW-0812">Transmembrane</keyword>
<keyword evidence="19" id="KW-0472">Membrane</keyword>
<keyword evidence="5" id="KW-0121">Carboxypeptidase</keyword>
<evidence type="ECO:0000256" key="18">
    <source>
        <dbReference type="SAM" id="MobiDB-lite"/>
    </source>
</evidence>
<dbReference type="PANTHER" id="PTHR11705">
    <property type="entry name" value="PROTEASE FAMILY M14 CARBOXYPEPTIDASE A,B"/>
    <property type="match status" value="1"/>
</dbReference>
<evidence type="ECO:0000313" key="22">
    <source>
        <dbReference type="Proteomes" id="UP000289152"/>
    </source>
</evidence>
<dbReference type="Proteomes" id="UP000289152">
    <property type="component" value="Unassembled WGS sequence"/>
</dbReference>
<evidence type="ECO:0000256" key="4">
    <source>
        <dbReference type="ARBA" id="ARBA00022525"/>
    </source>
</evidence>
<keyword evidence="6" id="KW-0645">Protease</keyword>
<evidence type="ECO:0000256" key="14">
    <source>
        <dbReference type="ARBA" id="ARBA00025210"/>
    </source>
</evidence>
<dbReference type="InterPro" id="IPR000834">
    <property type="entry name" value="Peptidase_M14"/>
</dbReference>
<sequence>MSKKSAVREPAKPEWDERWRNDLWITWEYMFPEEESWNLSDLEEFQVDNLLVSAARVAPFGRQLTLFRVEKADKVGLYSRTTFYPKRKTTIFNSFYLNWSGRVTSQDLNGRIQTLITDLLRAYHFDIYKKNVLFDARWLLPCARAVRERLGRRAGVLQDTSNQRNMRPRILPVLTLGLLASPISGISNTHSDNQRPLVLPAPLLTNSESALDRYDGEQVWRVNWADVEDREKREFMSRLDSLNLDIWQTTSSTLDLRLPSSHLDHLHSLLSPSASAQIHISNLQHLIDVTRPDPAKPEKDWNLDSLNSTFHSGYHKLAELETFGMKLMERFEFVDRIEIGKSWEGRSIWGYRVRKDTADSKNSDEGGGGSDTDSSGGRRKKGGSRRGRDVRGEKQEEEEEEDKVEIVIQSGQHAREWIGPSVALYFLHSLAIGSEDPDSVVSQLLESFTFTVVPTINPDGYAWSHEKSRMWKKNRQDVGGKKNCKGIDLNSNWGYHWRPPHSPNPCSETFPGNHAFEAPEPAAMARYISNGSSDGLSGGEAVRSFVDLHSYGQLFMFPFAYSCSTFPPDAEMLMEAALGVSKAMRTTSGEKYQAGQACSMTFRYVSFCIFISFTSSSFIVTLLICVVIIVKIVPWGSYYRKCLSNPSIDLSLSMKWDFDFKQ</sequence>
<accession>A0A4Q1BCA6</accession>
<comment type="caution">
    <text evidence="17">Lacks conserved residue(s) required for the propagation of feature annotation.</text>
</comment>
<evidence type="ECO:0000256" key="17">
    <source>
        <dbReference type="PROSITE-ProRule" id="PRU01379"/>
    </source>
</evidence>
<evidence type="ECO:0000256" key="11">
    <source>
        <dbReference type="ARBA" id="ARBA00023049"/>
    </source>
</evidence>
<keyword evidence="19" id="KW-1133">Transmembrane helix</keyword>
<keyword evidence="12" id="KW-1015">Disulfide bond</keyword>
<name>A0A4Q1BCA6_TREME</name>
<dbReference type="EMBL" id="SDIL01000144">
    <property type="protein sequence ID" value="RXK35324.1"/>
    <property type="molecule type" value="Genomic_DNA"/>
</dbReference>
<dbReference type="PROSITE" id="PS52035">
    <property type="entry name" value="PEPTIDASE_M14"/>
    <property type="match status" value="1"/>
</dbReference>
<evidence type="ECO:0000256" key="5">
    <source>
        <dbReference type="ARBA" id="ARBA00022645"/>
    </source>
</evidence>
<evidence type="ECO:0000313" key="21">
    <source>
        <dbReference type="EMBL" id="RXK35324.1"/>
    </source>
</evidence>
<comment type="function">
    <text evidence="14">Inactive carboxypeptidase that may play a role in cell wall organization and biogenesis.</text>
</comment>
<dbReference type="PRINTS" id="PR00765">
    <property type="entry name" value="CRBOXYPTASEA"/>
</dbReference>
<evidence type="ECO:0000259" key="20">
    <source>
        <dbReference type="PROSITE" id="PS52035"/>
    </source>
</evidence>
<dbReference type="PANTHER" id="PTHR11705:SF147">
    <property type="entry name" value="INACTIVE METALLOCARBOXYPEPTIDASE ECM14"/>
    <property type="match status" value="1"/>
</dbReference>
<feature type="domain" description="Peptidase M14" evidence="20">
    <location>
        <begin position="313"/>
        <end position="662"/>
    </location>
</feature>
<keyword evidence="22" id="KW-1185">Reference proteome</keyword>
<evidence type="ECO:0000256" key="8">
    <source>
        <dbReference type="ARBA" id="ARBA00022729"/>
    </source>
</evidence>
<evidence type="ECO:0000256" key="3">
    <source>
        <dbReference type="ARBA" id="ARBA00005988"/>
    </source>
</evidence>
<dbReference type="STRING" id="5217.A0A4Q1BCA6"/>
<reference evidence="21 22" key="1">
    <citation type="submission" date="2016-06" db="EMBL/GenBank/DDBJ databases">
        <title>Evolution of pathogenesis and genome organization in the Tremellales.</title>
        <authorList>
            <person name="Cuomo C."/>
            <person name="Litvintseva A."/>
            <person name="Heitman J."/>
            <person name="Chen Y."/>
            <person name="Sun S."/>
            <person name="Springer D."/>
            <person name="Dromer F."/>
            <person name="Young S."/>
            <person name="Zeng Q."/>
            <person name="Chapman S."/>
            <person name="Gujja S."/>
            <person name="Saif S."/>
            <person name="Birren B."/>
        </authorList>
    </citation>
    <scope>NUCLEOTIDE SEQUENCE [LARGE SCALE GENOMIC DNA]</scope>
    <source>
        <strain evidence="21 22">ATCC 28783</strain>
    </source>
</reference>
<evidence type="ECO:0000256" key="12">
    <source>
        <dbReference type="ARBA" id="ARBA00023157"/>
    </source>
</evidence>
<protein>
    <recommendedName>
        <fullName evidence="15">Inactive metallocarboxypeptidase ECM14</fullName>
    </recommendedName>
    <alternativeName>
        <fullName evidence="16">Inactive metallocarboxypeptidase ecm14</fullName>
    </alternativeName>
</protein>
<dbReference type="Pfam" id="PF00246">
    <property type="entry name" value="Peptidase_M14"/>
    <property type="match status" value="1"/>
</dbReference>
<keyword evidence="11" id="KW-0482">Metalloprotease</keyword>
<dbReference type="InterPro" id="IPR036990">
    <property type="entry name" value="M14A-like_propep"/>
</dbReference>
<dbReference type="AlphaFoldDB" id="A0A4Q1BCA6"/>
<evidence type="ECO:0000256" key="9">
    <source>
        <dbReference type="ARBA" id="ARBA00022801"/>
    </source>
</evidence>
<evidence type="ECO:0000256" key="16">
    <source>
        <dbReference type="ARBA" id="ARBA00026213"/>
    </source>
</evidence>
<dbReference type="Gene3D" id="3.40.630.10">
    <property type="entry name" value="Zn peptidases"/>
    <property type="match status" value="1"/>
</dbReference>
<evidence type="ECO:0000256" key="6">
    <source>
        <dbReference type="ARBA" id="ARBA00022670"/>
    </source>
</evidence>
<feature type="transmembrane region" description="Helical" evidence="19">
    <location>
        <begin position="604"/>
        <end position="630"/>
    </location>
</feature>
<keyword evidence="7" id="KW-0479">Metal-binding</keyword>
<evidence type="ECO:0000256" key="1">
    <source>
        <dbReference type="ARBA" id="ARBA00001947"/>
    </source>
</evidence>
<dbReference type="GO" id="GO:0005615">
    <property type="term" value="C:extracellular space"/>
    <property type="evidence" value="ECO:0007669"/>
    <property type="project" value="TreeGrafter"/>
</dbReference>
<dbReference type="Pfam" id="PF02244">
    <property type="entry name" value="Propep_M14"/>
    <property type="match status" value="1"/>
</dbReference>
<keyword evidence="8" id="KW-0732">Signal</keyword>
<dbReference type="SUPFAM" id="SSF54897">
    <property type="entry name" value="Protease propeptides/inhibitors"/>
    <property type="match status" value="1"/>
</dbReference>
<keyword evidence="4" id="KW-0964">Secreted</keyword>
<dbReference type="CDD" id="cd03860">
    <property type="entry name" value="M14_CP_A-B_like"/>
    <property type="match status" value="1"/>
</dbReference>
<evidence type="ECO:0000256" key="2">
    <source>
        <dbReference type="ARBA" id="ARBA00004613"/>
    </source>
</evidence>
<dbReference type="InParanoid" id="A0A4Q1BCA6"/>
<dbReference type="VEuPathDB" id="FungiDB:TREMEDRAFT_27190"/>
<dbReference type="SUPFAM" id="SSF53187">
    <property type="entry name" value="Zn-dependent exopeptidases"/>
    <property type="match status" value="1"/>
</dbReference>
<dbReference type="OrthoDB" id="3626597at2759"/>
<evidence type="ECO:0000256" key="7">
    <source>
        <dbReference type="ARBA" id="ARBA00022723"/>
    </source>
</evidence>
<keyword evidence="10" id="KW-0862">Zinc</keyword>
<proteinExistence type="inferred from homology"/>
<dbReference type="InterPro" id="IPR003146">
    <property type="entry name" value="M14A_act_pep"/>
</dbReference>
<dbReference type="FunCoup" id="A0A4Q1BCA6">
    <property type="interactions" value="5"/>
</dbReference>
<dbReference type="GO" id="GO:0008270">
    <property type="term" value="F:zinc ion binding"/>
    <property type="evidence" value="ECO:0007669"/>
    <property type="project" value="InterPro"/>
</dbReference>
<evidence type="ECO:0000256" key="19">
    <source>
        <dbReference type="SAM" id="Phobius"/>
    </source>
</evidence>
<feature type="region of interest" description="Disordered" evidence="18">
    <location>
        <begin position="357"/>
        <end position="404"/>
    </location>
</feature>
<dbReference type="GO" id="GO:0006508">
    <property type="term" value="P:proteolysis"/>
    <property type="evidence" value="ECO:0007669"/>
    <property type="project" value="UniProtKB-KW"/>
</dbReference>
<dbReference type="SMART" id="SM00631">
    <property type="entry name" value="Zn_pept"/>
    <property type="match status" value="1"/>
</dbReference>
<comment type="subcellular location">
    <subcellularLocation>
        <location evidence="2">Secreted</location>
    </subcellularLocation>
</comment>
<keyword evidence="13" id="KW-0325">Glycoprotein</keyword>
<keyword evidence="9" id="KW-0378">Hydrolase</keyword>
<comment type="caution">
    <text evidence="21">The sequence shown here is derived from an EMBL/GenBank/DDBJ whole genome shotgun (WGS) entry which is preliminary data.</text>
</comment>
<dbReference type="Gene3D" id="3.30.70.340">
    <property type="entry name" value="Metallocarboxypeptidase-like"/>
    <property type="match status" value="1"/>
</dbReference>
<evidence type="ECO:0000256" key="10">
    <source>
        <dbReference type="ARBA" id="ARBA00022833"/>
    </source>
</evidence>
<comment type="cofactor">
    <cofactor evidence="1">
        <name>Zn(2+)</name>
        <dbReference type="ChEBI" id="CHEBI:29105"/>
    </cofactor>
</comment>
<organism evidence="21 22">
    <name type="scientific">Tremella mesenterica</name>
    <name type="common">Jelly fungus</name>
    <dbReference type="NCBI Taxonomy" id="5217"/>
    <lineage>
        <taxon>Eukaryota</taxon>
        <taxon>Fungi</taxon>
        <taxon>Dikarya</taxon>
        <taxon>Basidiomycota</taxon>
        <taxon>Agaricomycotina</taxon>
        <taxon>Tremellomycetes</taxon>
        <taxon>Tremellales</taxon>
        <taxon>Tremellaceae</taxon>
        <taxon>Tremella</taxon>
    </lineage>
</organism>
<dbReference type="FunFam" id="3.40.630.10:FF:000084">
    <property type="entry name" value="Carboxypeptidase B2"/>
    <property type="match status" value="1"/>
</dbReference>
<evidence type="ECO:0000256" key="13">
    <source>
        <dbReference type="ARBA" id="ARBA00023180"/>
    </source>
</evidence>